<evidence type="ECO:0008006" key="4">
    <source>
        <dbReference type="Google" id="ProtNLM"/>
    </source>
</evidence>
<comment type="caution">
    <text evidence="2">The sequence shown here is derived from an EMBL/GenBank/DDBJ whole genome shotgun (WGS) entry which is preliminary data.</text>
</comment>
<reference evidence="2 3" key="1">
    <citation type="submission" date="2014-12" db="EMBL/GenBank/DDBJ databases">
        <title>16Stimator: statistical estimation of ribosomal gene copy numbers from draft genome assemblies.</title>
        <authorList>
            <person name="Perisin M.A."/>
            <person name="Vetter M."/>
            <person name="Gilbert J.A."/>
            <person name="Bergelson J."/>
        </authorList>
    </citation>
    <scope>NUCLEOTIDE SEQUENCE [LARGE SCALE GENOMIC DNA]</scope>
    <source>
        <strain evidence="2 3">MEJ086</strain>
    </source>
</reference>
<sequence>MGLEMLSCKTAAMAVKELWVYLLAHNLIRLLMVQSASIADCLPRRLSFKHTLQLWLAWRQFEDSDIDGRLHQLLMLIAQQRVGSRPGRVEPRALKRRPRPYPLLTQARQVERTEVQKKGHPRRAK</sequence>
<organism evidence="2 3">
    <name type="scientific">Pseudomonas fulva</name>
    <dbReference type="NCBI Taxonomy" id="47880"/>
    <lineage>
        <taxon>Bacteria</taxon>
        <taxon>Pseudomonadati</taxon>
        <taxon>Pseudomonadota</taxon>
        <taxon>Gammaproteobacteria</taxon>
        <taxon>Pseudomonadales</taxon>
        <taxon>Pseudomonadaceae</taxon>
        <taxon>Pseudomonas</taxon>
    </lineage>
</organism>
<gene>
    <name evidence="2" type="ORF">RU08_17355</name>
</gene>
<evidence type="ECO:0000256" key="1">
    <source>
        <dbReference type="SAM" id="MobiDB-lite"/>
    </source>
</evidence>
<evidence type="ECO:0000313" key="2">
    <source>
        <dbReference type="EMBL" id="KIP97667.1"/>
    </source>
</evidence>
<dbReference type="AlphaFoldDB" id="A0A0D0IWR9"/>
<dbReference type="Proteomes" id="UP000032068">
    <property type="component" value="Unassembled WGS sequence"/>
</dbReference>
<accession>A0A0D0IWR9</accession>
<evidence type="ECO:0000313" key="3">
    <source>
        <dbReference type="Proteomes" id="UP000032068"/>
    </source>
</evidence>
<dbReference type="EMBL" id="JXQW01000057">
    <property type="protein sequence ID" value="KIP97667.1"/>
    <property type="molecule type" value="Genomic_DNA"/>
</dbReference>
<feature type="region of interest" description="Disordered" evidence="1">
    <location>
        <begin position="83"/>
        <end position="125"/>
    </location>
</feature>
<name>A0A0D0IWR9_9PSED</name>
<proteinExistence type="predicted"/>
<protein>
    <recommendedName>
        <fullName evidence="4">IS4 family transposase</fullName>
    </recommendedName>
</protein>